<keyword evidence="3" id="KW-1185">Reference proteome</keyword>
<evidence type="ECO:0000313" key="2">
    <source>
        <dbReference type="EMBL" id="GET40843.1"/>
    </source>
</evidence>
<dbReference type="AlphaFoldDB" id="A0AAV3XH58"/>
<sequence length="72" mass="8324">MPKPRYDEEENVSRHGAADKADCEEMAEKYGWELVDVEETNDPILEVDCVFEGKTEFPKSYYDTDKEEGEDA</sequence>
<comment type="caution">
    <text evidence="2">The sequence shown here is derived from an EMBL/GenBank/DDBJ whole genome shotgun (WGS) entry which is preliminary data.</text>
</comment>
<evidence type="ECO:0000313" key="3">
    <source>
        <dbReference type="Proteomes" id="UP001050975"/>
    </source>
</evidence>
<dbReference type="Proteomes" id="UP001050975">
    <property type="component" value="Unassembled WGS sequence"/>
</dbReference>
<proteinExistence type="predicted"/>
<dbReference type="EMBL" id="BLAY01000101">
    <property type="protein sequence ID" value="GET40843.1"/>
    <property type="molecule type" value="Genomic_DNA"/>
</dbReference>
<organism evidence="2 3">
    <name type="scientific">Microseira wollei NIES-4236</name>
    <dbReference type="NCBI Taxonomy" id="2530354"/>
    <lineage>
        <taxon>Bacteria</taxon>
        <taxon>Bacillati</taxon>
        <taxon>Cyanobacteriota</taxon>
        <taxon>Cyanophyceae</taxon>
        <taxon>Oscillatoriophycideae</taxon>
        <taxon>Aerosakkonematales</taxon>
        <taxon>Aerosakkonemataceae</taxon>
        <taxon>Microseira</taxon>
    </lineage>
</organism>
<accession>A0AAV3XH58</accession>
<gene>
    <name evidence="2" type="ORF">MiSe_56550</name>
</gene>
<reference evidence="2" key="1">
    <citation type="submission" date="2019-10" db="EMBL/GenBank/DDBJ databases">
        <title>Draft genome sequece of Microseira wollei NIES-4236.</title>
        <authorList>
            <person name="Yamaguchi H."/>
            <person name="Suzuki S."/>
            <person name="Kawachi M."/>
        </authorList>
    </citation>
    <scope>NUCLEOTIDE SEQUENCE</scope>
    <source>
        <strain evidence="2">NIES-4236</strain>
    </source>
</reference>
<protein>
    <submittedName>
        <fullName evidence="2">Uncharacterized protein</fullName>
    </submittedName>
</protein>
<name>A0AAV3XH58_9CYAN</name>
<feature type="region of interest" description="Disordered" evidence="1">
    <location>
        <begin position="1"/>
        <end position="20"/>
    </location>
</feature>
<dbReference type="RefSeq" id="WP_226587008.1">
    <property type="nucleotide sequence ID" value="NZ_BLAY01000101.1"/>
</dbReference>
<evidence type="ECO:0000256" key="1">
    <source>
        <dbReference type="SAM" id="MobiDB-lite"/>
    </source>
</evidence>